<accession>A0ABV3T0V3</accession>
<gene>
    <name evidence="2" type="ORF">AB3X52_14475</name>
</gene>
<keyword evidence="1" id="KW-0472">Membrane</keyword>
<keyword evidence="1" id="KW-0812">Transmembrane</keyword>
<dbReference type="RefSeq" id="WP_367994799.1">
    <property type="nucleotide sequence ID" value="NZ_JBFPJR010000027.1"/>
</dbReference>
<sequence>MAEQPTEWFRGTGSWVWGILAFVVAALIIVLDLVGGGDLAVVAAALLFALLAYVAVLRPRVGVQGGDLVLHHMYSTQRLPVAAVETVTVRRTFQATAGGRRYVSAAVSRSMRGALRRGDRDPVRNYADFVEDRVLHHAAEARDLAGIPARSDQQRALADDVRRTWAWPWLAATGVLVVALVVTIAS</sequence>
<organism evidence="2 3">
    <name type="scientific">Nocardioides eburneus</name>
    <dbReference type="NCBI Taxonomy" id="3231482"/>
    <lineage>
        <taxon>Bacteria</taxon>
        <taxon>Bacillati</taxon>
        <taxon>Actinomycetota</taxon>
        <taxon>Actinomycetes</taxon>
        <taxon>Propionibacteriales</taxon>
        <taxon>Nocardioidaceae</taxon>
        <taxon>Nocardioides</taxon>
    </lineage>
</organism>
<keyword evidence="3" id="KW-1185">Reference proteome</keyword>
<comment type="caution">
    <text evidence="2">The sequence shown here is derived from an EMBL/GenBank/DDBJ whole genome shotgun (WGS) entry which is preliminary data.</text>
</comment>
<name>A0ABV3T0V3_9ACTN</name>
<evidence type="ECO:0000313" key="3">
    <source>
        <dbReference type="Proteomes" id="UP001556631"/>
    </source>
</evidence>
<keyword evidence="1" id="KW-1133">Transmembrane helix</keyword>
<evidence type="ECO:0000256" key="1">
    <source>
        <dbReference type="SAM" id="Phobius"/>
    </source>
</evidence>
<proteinExistence type="predicted"/>
<dbReference type="Proteomes" id="UP001556631">
    <property type="component" value="Unassembled WGS sequence"/>
</dbReference>
<dbReference type="EMBL" id="JBFPJR010000027">
    <property type="protein sequence ID" value="MEX0428829.1"/>
    <property type="molecule type" value="Genomic_DNA"/>
</dbReference>
<feature type="transmembrane region" description="Helical" evidence="1">
    <location>
        <begin position="165"/>
        <end position="185"/>
    </location>
</feature>
<evidence type="ECO:0000313" key="2">
    <source>
        <dbReference type="EMBL" id="MEX0428829.1"/>
    </source>
</evidence>
<feature type="transmembrane region" description="Helical" evidence="1">
    <location>
        <begin position="12"/>
        <end position="33"/>
    </location>
</feature>
<reference evidence="2 3" key="1">
    <citation type="submission" date="2024-07" db="EMBL/GenBank/DDBJ databases">
        <authorList>
            <person name="Lee S."/>
            <person name="Kang M."/>
        </authorList>
    </citation>
    <scope>NUCLEOTIDE SEQUENCE [LARGE SCALE GENOMIC DNA]</scope>
    <source>
        <strain evidence="2 3">DS6</strain>
    </source>
</reference>
<evidence type="ECO:0008006" key="4">
    <source>
        <dbReference type="Google" id="ProtNLM"/>
    </source>
</evidence>
<protein>
    <recommendedName>
        <fullName evidence="4">PH domain-containing protein</fullName>
    </recommendedName>
</protein>
<feature type="transmembrane region" description="Helical" evidence="1">
    <location>
        <begin position="39"/>
        <end position="57"/>
    </location>
</feature>